<keyword evidence="4" id="KW-1185">Reference proteome</keyword>
<feature type="region of interest" description="Disordered" evidence="1">
    <location>
        <begin position="19"/>
        <end position="39"/>
    </location>
</feature>
<dbReference type="AlphaFoldDB" id="A0AAX2IUP0"/>
<evidence type="ECO:0000313" key="3">
    <source>
        <dbReference type="EMBL" id="SQA92550.1"/>
    </source>
</evidence>
<accession>A0AAX2IUP0</accession>
<dbReference type="EMBL" id="UAVR01000024">
    <property type="protein sequence ID" value="SQA92550.1"/>
    <property type="molecule type" value="Genomic_DNA"/>
</dbReference>
<sequence length="310" mass="33043">MSPYAYVWNDPVNFTDPTGLMGERVGGSGDGPRKPNPKTIYGPKGGKLIEEVILKGVKKSNAVTPTFSQAPDKRMPTTMGATIQDYRDSAPMSGYGTSMGMNIVGKGLMNQLLDFGNFLRNSFGDQSDYAGLGPRMTKWDGNTMSATESQDAKFNALLTADVLVTAGVSTLGSVSYAESGSINYMKSTDNFARFAARAAPQEGALDVIGHGGPSIFQVNNITVSGGEQLINHRVLANLIRQNPQFVGQDIRLLSCSTGEGAFAQNLANKLKTNVFAPNNTLWAHPSGRFSVGATSSANTGKMIKFIPIKK</sequence>
<gene>
    <name evidence="3" type="ORF">NCTC11212_04127</name>
    <name evidence="2" type="ORF">SAMN05421800_1449</name>
</gene>
<evidence type="ECO:0008006" key="6">
    <source>
        <dbReference type="Google" id="ProtNLM"/>
    </source>
</evidence>
<dbReference type="EMBL" id="FUZE01000044">
    <property type="protein sequence ID" value="SKC13119.1"/>
    <property type="molecule type" value="Genomic_DNA"/>
</dbReference>
<comment type="caution">
    <text evidence="3">The sequence shown here is derived from an EMBL/GenBank/DDBJ whole genome shotgun (WGS) entry which is preliminary data.</text>
</comment>
<organism evidence="3 5">
    <name type="scientific">Chryseobacterium balustinum</name>
    <dbReference type="NCBI Taxonomy" id="246"/>
    <lineage>
        <taxon>Bacteria</taxon>
        <taxon>Pseudomonadati</taxon>
        <taxon>Bacteroidota</taxon>
        <taxon>Flavobacteriia</taxon>
        <taxon>Flavobacteriales</taxon>
        <taxon>Weeksellaceae</taxon>
        <taxon>Chryseobacterium group</taxon>
        <taxon>Chryseobacterium</taxon>
    </lineage>
</organism>
<protein>
    <recommendedName>
        <fullName evidence="6">RHS repeat-associated core domain-containing protein</fullName>
    </recommendedName>
</protein>
<proteinExistence type="predicted"/>
<evidence type="ECO:0000256" key="1">
    <source>
        <dbReference type="SAM" id="MobiDB-lite"/>
    </source>
</evidence>
<reference evidence="3 5" key="2">
    <citation type="submission" date="2018-06" db="EMBL/GenBank/DDBJ databases">
        <authorList>
            <consortium name="Pathogen Informatics"/>
            <person name="Doyle S."/>
        </authorList>
    </citation>
    <scope>NUCLEOTIDE SEQUENCE [LARGE SCALE GENOMIC DNA]</scope>
    <source>
        <strain evidence="3 5">NCTC11212</strain>
    </source>
</reference>
<name>A0AAX2IUP0_9FLAO</name>
<evidence type="ECO:0000313" key="5">
    <source>
        <dbReference type="Proteomes" id="UP000251937"/>
    </source>
</evidence>
<reference evidence="2 4" key="1">
    <citation type="submission" date="2017-02" db="EMBL/GenBank/DDBJ databases">
        <authorList>
            <person name="Varghese N."/>
            <person name="Submissions S."/>
        </authorList>
    </citation>
    <scope>NUCLEOTIDE SEQUENCE [LARGE SCALE GENOMIC DNA]</scope>
    <source>
        <strain evidence="2 4">DSM 16775</strain>
    </source>
</reference>
<evidence type="ECO:0000313" key="2">
    <source>
        <dbReference type="EMBL" id="SKC13119.1"/>
    </source>
</evidence>
<dbReference type="Proteomes" id="UP000190669">
    <property type="component" value="Unassembled WGS sequence"/>
</dbReference>
<evidence type="ECO:0000313" key="4">
    <source>
        <dbReference type="Proteomes" id="UP000190669"/>
    </source>
</evidence>
<dbReference type="Proteomes" id="UP000251937">
    <property type="component" value="Unassembled WGS sequence"/>
</dbReference>